<evidence type="ECO:0000256" key="1">
    <source>
        <dbReference type="ARBA" id="ARBA00004123"/>
    </source>
</evidence>
<comment type="subcellular location">
    <subcellularLocation>
        <location evidence="3">Chromosome</location>
        <location evidence="3">Centromere</location>
        <location evidence="3">Kinetochore</location>
    </subcellularLocation>
    <subcellularLocation>
        <location evidence="2">Cytoplasm</location>
        <location evidence="2">Cytoskeleton</location>
        <location evidence="2">Spindle</location>
    </subcellularLocation>
    <subcellularLocation>
        <location evidence="1">Nucleus</location>
    </subcellularLocation>
</comment>
<name>A0A165MS48_9APHY</name>
<evidence type="ECO:0000256" key="2">
    <source>
        <dbReference type="ARBA" id="ARBA00004186"/>
    </source>
</evidence>
<evidence type="ECO:0000256" key="3">
    <source>
        <dbReference type="ARBA" id="ARBA00004629"/>
    </source>
</evidence>
<evidence type="ECO:0000256" key="7">
    <source>
        <dbReference type="ARBA" id="ARBA00022490"/>
    </source>
</evidence>
<dbReference type="PANTHER" id="PTHR28262:SF1">
    <property type="entry name" value="DASH COMPLEX SUBUNIT SPC19"/>
    <property type="match status" value="1"/>
</dbReference>
<evidence type="ECO:0000256" key="13">
    <source>
        <dbReference type="SAM" id="Coils"/>
    </source>
</evidence>
<evidence type="ECO:0000256" key="10">
    <source>
        <dbReference type="ARBA" id="ARBA00023242"/>
    </source>
</evidence>
<keyword evidence="11" id="KW-0137">Centromere</keyword>
<keyword evidence="15" id="KW-1185">Reference proteome</keyword>
<evidence type="ECO:0000256" key="5">
    <source>
        <dbReference type="ARBA" id="ARBA00016329"/>
    </source>
</evidence>
<sequence length="210" mass="24019">MGDRSHRVSRLSVHPRYAPRESVFTSAPEMHRSENAVCSPFLRECVLAMEDGCEEAREAQKVVREGTYDLPRITKVLENERVFLLIDEFTVRKYKADLTDEIEPQVNELIARAERGLQILLKKESMLQTKIESLLASRPSSRAAITVNTTGMSKPDIRTIQMRTKERQRLEDEAAALQREVDALVRIDSTRIPPRVLPYVSLQELAAMKK</sequence>
<reference evidence="14 15" key="1">
    <citation type="journal article" date="2016" name="Mol. Biol. Evol.">
        <title>Comparative Genomics of Early-Diverging Mushroom-Forming Fungi Provides Insights into the Origins of Lignocellulose Decay Capabilities.</title>
        <authorList>
            <person name="Nagy L.G."/>
            <person name="Riley R."/>
            <person name="Tritt A."/>
            <person name="Adam C."/>
            <person name="Daum C."/>
            <person name="Floudas D."/>
            <person name="Sun H."/>
            <person name="Yadav J.S."/>
            <person name="Pangilinan J."/>
            <person name="Larsson K.H."/>
            <person name="Matsuura K."/>
            <person name="Barry K."/>
            <person name="Labutti K."/>
            <person name="Kuo R."/>
            <person name="Ohm R.A."/>
            <person name="Bhattacharya S.S."/>
            <person name="Shirouzu T."/>
            <person name="Yoshinaga Y."/>
            <person name="Martin F.M."/>
            <person name="Grigoriev I.V."/>
            <person name="Hibbett D.S."/>
        </authorList>
    </citation>
    <scope>NUCLEOTIDE SEQUENCE [LARGE SCALE GENOMIC DNA]</scope>
    <source>
        <strain evidence="14 15">L-15889</strain>
    </source>
</reference>
<evidence type="ECO:0000256" key="8">
    <source>
        <dbReference type="ARBA" id="ARBA00022838"/>
    </source>
</evidence>
<dbReference type="EMBL" id="KV429096">
    <property type="protein sequence ID" value="KZT66052.1"/>
    <property type="molecule type" value="Genomic_DNA"/>
</dbReference>
<keyword evidence="7" id="KW-0963">Cytoplasm</keyword>
<dbReference type="InterPro" id="IPR013251">
    <property type="entry name" value="DASH_Spc19"/>
</dbReference>
<accession>A0A165MS48</accession>
<dbReference type="STRING" id="1314783.A0A165MS48"/>
<dbReference type="PANTHER" id="PTHR28262">
    <property type="entry name" value="DASH COMPLEX SUBUNIT SPC19"/>
    <property type="match status" value="1"/>
</dbReference>
<keyword evidence="8" id="KW-0995">Kinetochore</keyword>
<evidence type="ECO:0000256" key="9">
    <source>
        <dbReference type="ARBA" id="ARBA00023212"/>
    </source>
</evidence>
<dbReference type="OrthoDB" id="3361333at2759"/>
<dbReference type="Proteomes" id="UP000076727">
    <property type="component" value="Unassembled WGS sequence"/>
</dbReference>
<protein>
    <recommendedName>
        <fullName evidence="5">DASH complex subunit SPC19</fullName>
    </recommendedName>
    <alternativeName>
        <fullName evidence="12">Outer kinetochore protein SPC19</fullName>
    </alternativeName>
</protein>
<dbReference type="GO" id="GO:0005876">
    <property type="term" value="C:spindle microtubule"/>
    <property type="evidence" value="ECO:0007669"/>
    <property type="project" value="InterPro"/>
</dbReference>
<dbReference type="GO" id="GO:0042729">
    <property type="term" value="C:DASH complex"/>
    <property type="evidence" value="ECO:0007669"/>
    <property type="project" value="InterPro"/>
</dbReference>
<dbReference type="GO" id="GO:0008608">
    <property type="term" value="P:attachment of spindle microtubules to kinetochore"/>
    <property type="evidence" value="ECO:0007669"/>
    <property type="project" value="InterPro"/>
</dbReference>
<evidence type="ECO:0000313" key="15">
    <source>
        <dbReference type="Proteomes" id="UP000076727"/>
    </source>
</evidence>
<evidence type="ECO:0000256" key="11">
    <source>
        <dbReference type="ARBA" id="ARBA00023328"/>
    </source>
</evidence>
<feature type="coiled-coil region" evidence="13">
    <location>
        <begin position="160"/>
        <end position="187"/>
    </location>
</feature>
<keyword evidence="6" id="KW-0158">Chromosome</keyword>
<evidence type="ECO:0000256" key="4">
    <source>
        <dbReference type="ARBA" id="ARBA00008952"/>
    </source>
</evidence>
<evidence type="ECO:0000256" key="12">
    <source>
        <dbReference type="ARBA" id="ARBA00032583"/>
    </source>
</evidence>
<proteinExistence type="inferred from homology"/>
<gene>
    <name evidence="14" type="ORF">DAEQUDRAFT_675816</name>
</gene>
<keyword evidence="13" id="KW-0175">Coiled coil</keyword>
<dbReference type="Pfam" id="PF08287">
    <property type="entry name" value="DASH_Spc19"/>
    <property type="match status" value="1"/>
</dbReference>
<comment type="similarity">
    <text evidence="4">Belongs to the DASH complex SPC19 family.</text>
</comment>
<evidence type="ECO:0000256" key="6">
    <source>
        <dbReference type="ARBA" id="ARBA00022454"/>
    </source>
</evidence>
<dbReference type="AlphaFoldDB" id="A0A165MS48"/>
<evidence type="ECO:0000313" key="14">
    <source>
        <dbReference type="EMBL" id="KZT66052.1"/>
    </source>
</evidence>
<organism evidence="14 15">
    <name type="scientific">Daedalea quercina L-15889</name>
    <dbReference type="NCBI Taxonomy" id="1314783"/>
    <lineage>
        <taxon>Eukaryota</taxon>
        <taxon>Fungi</taxon>
        <taxon>Dikarya</taxon>
        <taxon>Basidiomycota</taxon>
        <taxon>Agaricomycotina</taxon>
        <taxon>Agaricomycetes</taxon>
        <taxon>Polyporales</taxon>
        <taxon>Fomitopsis</taxon>
    </lineage>
</organism>
<keyword evidence="9" id="KW-0206">Cytoskeleton</keyword>
<keyword evidence="10" id="KW-0539">Nucleus</keyword>